<proteinExistence type="predicted"/>
<organism evidence="2 3">
    <name type="scientific">Albugo candida</name>
    <dbReference type="NCBI Taxonomy" id="65357"/>
    <lineage>
        <taxon>Eukaryota</taxon>
        <taxon>Sar</taxon>
        <taxon>Stramenopiles</taxon>
        <taxon>Oomycota</taxon>
        <taxon>Peronosporomycetes</taxon>
        <taxon>Albuginales</taxon>
        <taxon>Albuginaceae</taxon>
        <taxon>Albugo</taxon>
    </lineage>
</organism>
<name>A0A024G192_9STRA</name>
<reference evidence="2 3" key="1">
    <citation type="submission" date="2012-05" db="EMBL/GenBank/DDBJ databases">
        <title>Recombination and specialization in a pathogen metapopulation.</title>
        <authorList>
            <person name="Gardiner A."/>
            <person name="Kemen E."/>
            <person name="Schultz-Larsen T."/>
            <person name="MacLean D."/>
            <person name="Van Oosterhout C."/>
            <person name="Jones J.D.G."/>
        </authorList>
    </citation>
    <scope>NUCLEOTIDE SEQUENCE [LARGE SCALE GENOMIC DNA]</scope>
    <source>
        <strain evidence="2 3">Ac Nc2</strain>
    </source>
</reference>
<dbReference type="InParanoid" id="A0A024G192"/>
<dbReference type="Proteomes" id="UP000053237">
    <property type="component" value="Unassembled WGS sequence"/>
</dbReference>
<feature type="region of interest" description="Disordered" evidence="1">
    <location>
        <begin position="83"/>
        <end position="104"/>
    </location>
</feature>
<gene>
    <name evidence="2" type="ORF">BN9_008740</name>
</gene>
<sequence length="104" mass="11677">MTCSLKSCSSLSTLSICSSSWPSTSSSYFSQVYKAPGALIQIPEPYYATHDTMPTSRQVDLESPCSSLNACYQTGECKREKKRYEHEQSDMLLDSRPYKAPRSM</sequence>
<accession>A0A024G192</accession>
<evidence type="ECO:0000313" key="2">
    <source>
        <dbReference type="EMBL" id="CCI40090.1"/>
    </source>
</evidence>
<dbReference type="EMBL" id="CAIX01000005">
    <property type="protein sequence ID" value="CCI40090.1"/>
    <property type="molecule type" value="Genomic_DNA"/>
</dbReference>
<dbReference type="AlphaFoldDB" id="A0A024G192"/>
<evidence type="ECO:0000256" key="1">
    <source>
        <dbReference type="SAM" id="MobiDB-lite"/>
    </source>
</evidence>
<protein>
    <submittedName>
        <fullName evidence="2">Uncharacterized protein</fullName>
    </submittedName>
</protein>
<keyword evidence="3" id="KW-1185">Reference proteome</keyword>
<comment type="caution">
    <text evidence="2">The sequence shown here is derived from an EMBL/GenBank/DDBJ whole genome shotgun (WGS) entry which is preliminary data.</text>
</comment>
<evidence type="ECO:0000313" key="3">
    <source>
        <dbReference type="Proteomes" id="UP000053237"/>
    </source>
</evidence>